<dbReference type="CDD" id="cd00086">
    <property type="entry name" value="homeodomain"/>
    <property type="match status" value="1"/>
</dbReference>
<keyword evidence="3 5" id="KW-0371">Homeobox</keyword>
<name>A0A7M5VHC7_9CNID</name>
<dbReference type="Proteomes" id="UP000594262">
    <property type="component" value="Unplaced"/>
</dbReference>
<feature type="region of interest" description="Disordered" evidence="7">
    <location>
        <begin position="96"/>
        <end position="146"/>
    </location>
</feature>
<dbReference type="GO" id="GO:0000981">
    <property type="term" value="F:DNA-binding transcription factor activity, RNA polymerase II-specific"/>
    <property type="evidence" value="ECO:0007669"/>
    <property type="project" value="InterPro"/>
</dbReference>
<dbReference type="PROSITE" id="PS50071">
    <property type="entry name" value="HOMEOBOX_2"/>
    <property type="match status" value="1"/>
</dbReference>
<dbReference type="Pfam" id="PF00046">
    <property type="entry name" value="Homeodomain"/>
    <property type="match status" value="1"/>
</dbReference>
<dbReference type="SUPFAM" id="SSF46689">
    <property type="entry name" value="Homeodomain-like"/>
    <property type="match status" value="1"/>
</dbReference>
<dbReference type="AlphaFoldDB" id="A0A7M5VHC7"/>
<dbReference type="PRINTS" id="PR00024">
    <property type="entry name" value="HOMEOBOX"/>
</dbReference>
<sequence length="325" mass="38478">MTTLTDRMPSTSHFSIENILRKESKPSIEDLRALNNEKKDSSFESWKSDYFTEQKIRGTECCGGKINRSDDDLPLLQSRHRLTEHWVYENHFQQRSRHEIPTLRPNPLLPPTLPTKRPTFSSSSELDMIPSPSAPPSSWSPPPPSKPSLENWFLDRMMREGAERRNAVARRMYSENPNHAFRYYWNSLHEERGAYPSLLSGHGRRFKSHIRDDESDEGNRKGGQVRFTHTQSTELERVFSVQKYVSPQERKQLARSIDLSERQVKTWFQNRRAKWRRIKLEDEMRNRMGDKGIEKRSDEEVTKDELNQQTNDFRHLYHRVIDHES</sequence>
<dbReference type="GO" id="GO:0030154">
    <property type="term" value="P:cell differentiation"/>
    <property type="evidence" value="ECO:0007669"/>
    <property type="project" value="TreeGrafter"/>
</dbReference>
<accession>A0A7M5VHC7</accession>
<protein>
    <recommendedName>
        <fullName evidence="8">Homeobox domain-containing protein</fullName>
    </recommendedName>
</protein>
<evidence type="ECO:0000256" key="3">
    <source>
        <dbReference type="ARBA" id="ARBA00023155"/>
    </source>
</evidence>
<dbReference type="OrthoDB" id="6159439at2759"/>
<evidence type="ECO:0000256" key="1">
    <source>
        <dbReference type="ARBA" id="ARBA00004123"/>
    </source>
</evidence>
<evidence type="ECO:0000256" key="7">
    <source>
        <dbReference type="SAM" id="MobiDB-lite"/>
    </source>
</evidence>
<dbReference type="InterPro" id="IPR009057">
    <property type="entry name" value="Homeodomain-like_sf"/>
</dbReference>
<keyword evidence="2 5" id="KW-0238">DNA-binding</keyword>
<dbReference type="InterPro" id="IPR051000">
    <property type="entry name" value="Homeobox_DNA-bind_prot"/>
</dbReference>
<evidence type="ECO:0000256" key="5">
    <source>
        <dbReference type="PROSITE-ProRule" id="PRU00108"/>
    </source>
</evidence>
<feature type="domain" description="Homeobox" evidence="8">
    <location>
        <begin position="218"/>
        <end position="278"/>
    </location>
</feature>
<organism evidence="9 10">
    <name type="scientific">Clytia hemisphaerica</name>
    <dbReference type="NCBI Taxonomy" id="252671"/>
    <lineage>
        <taxon>Eukaryota</taxon>
        <taxon>Metazoa</taxon>
        <taxon>Cnidaria</taxon>
        <taxon>Hydrozoa</taxon>
        <taxon>Hydroidolina</taxon>
        <taxon>Leptothecata</taxon>
        <taxon>Obeliida</taxon>
        <taxon>Clytiidae</taxon>
        <taxon>Clytia</taxon>
    </lineage>
</organism>
<dbReference type="EnsemblMetazoa" id="CLYHEMT012221.1">
    <property type="protein sequence ID" value="CLYHEMP012221.1"/>
    <property type="gene ID" value="CLYHEMG012221"/>
</dbReference>
<evidence type="ECO:0000256" key="2">
    <source>
        <dbReference type="ARBA" id="ARBA00023125"/>
    </source>
</evidence>
<feature type="region of interest" description="Disordered" evidence="7">
    <location>
        <begin position="290"/>
        <end position="309"/>
    </location>
</feature>
<evidence type="ECO:0000256" key="4">
    <source>
        <dbReference type="ARBA" id="ARBA00023242"/>
    </source>
</evidence>
<dbReference type="Gene3D" id="1.10.10.60">
    <property type="entry name" value="Homeodomain-like"/>
    <property type="match status" value="1"/>
</dbReference>
<evidence type="ECO:0000313" key="9">
    <source>
        <dbReference type="EnsemblMetazoa" id="CLYHEMP012221.1"/>
    </source>
</evidence>
<dbReference type="SMART" id="SM00389">
    <property type="entry name" value="HOX"/>
    <property type="match status" value="1"/>
</dbReference>
<feature type="compositionally biased region" description="Pro residues" evidence="7">
    <location>
        <begin position="132"/>
        <end position="146"/>
    </location>
</feature>
<dbReference type="PANTHER" id="PTHR24324:SF5">
    <property type="entry name" value="HEMATOPOIETICALLY-EXPRESSED HOMEOBOX PROTEIN HHEX"/>
    <property type="match status" value="1"/>
</dbReference>
<dbReference type="GeneID" id="136818121"/>
<dbReference type="InterPro" id="IPR017970">
    <property type="entry name" value="Homeobox_CS"/>
</dbReference>
<dbReference type="PROSITE" id="PS00027">
    <property type="entry name" value="HOMEOBOX_1"/>
    <property type="match status" value="1"/>
</dbReference>
<keyword evidence="4 5" id="KW-0539">Nucleus</keyword>
<feature type="DNA-binding region" description="Homeobox" evidence="5">
    <location>
        <begin position="220"/>
        <end position="279"/>
    </location>
</feature>
<comment type="subcellular location">
    <subcellularLocation>
        <location evidence="1 5 6">Nucleus</location>
    </subcellularLocation>
</comment>
<dbReference type="InterPro" id="IPR020479">
    <property type="entry name" value="HD_metazoa"/>
</dbReference>
<keyword evidence="10" id="KW-1185">Reference proteome</keyword>
<dbReference type="PANTHER" id="PTHR24324">
    <property type="entry name" value="HOMEOBOX PROTEIN HHEX"/>
    <property type="match status" value="1"/>
</dbReference>
<evidence type="ECO:0000313" key="10">
    <source>
        <dbReference type="Proteomes" id="UP000594262"/>
    </source>
</evidence>
<proteinExistence type="predicted"/>
<dbReference type="InterPro" id="IPR001356">
    <property type="entry name" value="HD"/>
</dbReference>
<reference evidence="9" key="1">
    <citation type="submission" date="2021-01" db="UniProtKB">
        <authorList>
            <consortium name="EnsemblMetazoa"/>
        </authorList>
    </citation>
    <scope>IDENTIFICATION</scope>
</reference>
<evidence type="ECO:0000256" key="6">
    <source>
        <dbReference type="RuleBase" id="RU000682"/>
    </source>
</evidence>
<dbReference type="RefSeq" id="XP_066930579.1">
    <property type="nucleotide sequence ID" value="XM_067074478.1"/>
</dbReference>
<dbReference type="GO" id="GO:0000978">
    <property type="term" value="F:RNA polymerase II cis-regulatory region sequence-specific DNA binding"/>
    <property type="evidence" value="ECO:0007669"/>
    <property type="project" value="TreeGrafter"/>
</dbReference>
<dbReference type="RefSeq" id="XP_066930578.1">
    <property type="nucleotide sequence ID" value="XM_067074477.1"/>
</dbReference>
<evidence type="ECO:0000259" key="8">
    <source>
        <dbReference type="PROSITE" id="PS50071"/>
    </source>
</evidence>
<dbReference type="GO" id="GO:0005634">
    <property type="term" value="C:nucleus"/>
    <property type="evidence" value="ECO:0007669"/>
    <property type="project" value="UniProtKB-SubCell"/>
</dbReference>